<evidence type="ECO:0000313" key="1">
    <source>
        <dbReference type="EMBL" id="MCO5783303.1"/>
    </source>
</evidence>
<dbReference type="EMBL" id="JAJJVQ010000006">
    <property type="protein sequence ID" value="MCO5783303.1"/>
    <property type="molecule type" value="Genomic_DNA"/>
</dbReference>
<gene>
    <name evidence="1" type="ORF">LOD26_18530</name>
</gene>
<organism evidence="1 2">
    <name type="scientific">Citrobacter meridianamericanus</name>
    <dbReference type="NCBI Taxonomy" id="2894201"/>
    <lineage>
        <taxon>Bacteria</taxon>
        <taxon>Pseudomonadati</taxon>
        <taxon>Pseudomonadota</taxon>
        <taxon>Gammaproteobacteria</taxon>
        <taxon>Enterobacterales</taxon>
        <taxon>Enterobacteriaceae</taxon>
        <taxon>Citrobacter</taxon>
    </lineage>
</organism>
<evidence type="ECO:0000313" key="2">
    <source>
        <dbReference type="Proteomes" id="UP001139290"/>
    </source>
</evidence>
<accession>A0ABT1BCS4</accession>
<keyword evidence="2" id="KW-1185">Reference proteome</keyword>
<protein>
    <submittedName>
        <fullName evidence="1">Uncharacterized protein</fullName>
    </submittedName>
</protein>
<comment type="caution">
    <text evidence="1">The sequence shown here is derived from an EMBL/GenBank/DDBJ whole genome shotgun (WGS) entry which is preliminary data.</text>
</comment>
<reference evidence="1" key="1">
    <citation type="submission" date="2021-11" db="EMBL/GenBank/DDBJ databases">
        <title>Citrobacter meridianamericanus sp. nov. isolated from soil.</title>
        <authorList>
            <person name="Furlan J.P.R."/>
            <person name="Stehling E.G."/>
        </authorList>
    </citation>
    <scope>NUCLEOTIDE SEQUENCE</scope>
    <source>
        <strain evidence="1">BR102</strain>
    </source>
</reference>
<name>A0ABT1BCS4_9ENTR</name>
<proteinExistence type="predicted"/>
<sequence>MLIVVALSVANEAGKQKQKSPLMRAFLSLGSRGSFVYPFLSPHRLVGVLLRLLTSCFTSAVLALSNHELSAHARNEWSAVMKEIPPALVRAFALRLRELEIKGEEHPHNVLIQELSENVLVQSRYYAFNMAQEPVISKIGLHRPALTGVDMKLFKSPVLRMARAKELAQKKKSQGVKP</sequence>
<dbReference type="Proteomes" id="UP001139290">
    <property type="component" value="Unassembled WGS sequence"/>
</dbReference>
<dbReference type="RefSeq" id="WP_252838688.1">
    <property type="nucleotide sequence ID" value="NZ_JAJJVQ010000006.1"/>
</dbReference>